<evidence type="ECO:0000313" key="2">
    <source>
        <dbReference type="Proteomes" id="UP000003344"/>
    </source>
</evidence>
<sequence length="184" mass="20572">MNQMPAVSLVLVDVAAFYAAFDFTIDLCRAALSGLGGAGVEEQEGGGKEEEFFHAVFLRLDGRGGRLKPNNIVDYCGNQQRCLHFRLLLEDPFEQLSGIVKNVDRHGKPALFLIMADSCSKIIQAKIKVVRRRKSVNNATISYRIKPVQRCLALAQRERFSKVLKHQVNRFRTICTVCGFVALS</sequence>
<dbReference type="AlphaFoldDB" id="D2ZV38"/>
<name>D2ZV38_NEIM2</name>
<dbReference type="STRING" id="546266.NEIMUCOT_04479"/>
<dbReference type="EMBL" id="ACDX02000004">
    <property type="protein sequence ID" value="EFC89194.1"/>
    <property type="molecule type" value="Genomic_DNA"/>
</dbReference>
<comment type="caution">
    <text evidence="1">The sequence shown here is derived from an EMBL/GenBank/DDBJ whole genome shotgun (WGS) entry which is preliminary data.</text>
</comment>
<organism evidence="1 2">
    <name type="scientific">Neisseria mucosa (strain ATCC 25996 / DSM 4631 / NCTC 10774 / M26)</name>
    <dbReference type="NCBI Taxonomy" id="546266"/>
    <lineage>
        <taxon>Bacteria</taxon>
        <taxon>Pseudomonadati</taxon>
        <taxon>Pseudomonadota</taxon>
        <taxon>Betaproteobacteria</taxon>
        <taxon>Neisseriales</taxon>
        <taxon>Neisseriaceae</taxon>
        <taxon>Neisseria</taxon>
    </lineage>
</organism>
<protein>
    <submittedName>
        <fullName evidence="1">Uncharacterized protein</fullName>
    </submittedName>
</protein>
<accession>D2ZV38</accession>
<dbReference type="Proteomes" id="UP000003344">
    <property type="component" value="Unassembled WGS sequence"/>
</dbReference>
<gene>
    <name evidence="1" type="ORF">NEIMUCOT_04479</name>
</gene>
<proteinExistence type="predicted"/>
<reference evidence="1 2" key="1">
    <citation type="submission" date="2009-10" db="EMBL/GenBank/DDBJ databases">
        <authorList>
            <person name="Weinstock G."/>
            <person name="Sodergren E."/>
            <person name="Clifton S."/>
            <person name="Fulton L."/>
            <person name="Fulton B."/>
            <person name="Courtney L."/>
            <person name="Fronick C."/>
            <person name="Harrison M."/>
            <person name="Strong C."/>
            <person name="Farmer C."/>
            <person name="Delahaunty K."/>
            <person name="Markovic C."/>
            <person name="Hall O."/>
            <person name="Minx P."/>
            <person name="Tomlinson C."/>
            <person name="Mitreva M."/>
            <person name="Nelson J."/>
            <person name="Hou S."/>
            <person name="Wollam A."/>
            <person name="Pepin K.H."/>
            <person name="Johnson M."/>
            <person name="Bhonagiri V."/>
            <person name="Nash W.E."/>
            <person name="Warren W."/>
            <person name="Chinwalla A."/>
            <person name="Mardis E.R."/>
            <person name="Wilson R.K."/>
        </authorList>
    </citation>
    <scope>NUCLEOTIDE SEQUENCE [LARGE SCALE GENOMIC DNA]</scope>
    <source>
        <strain evidence="2">ATCC 25996 / DSM 4631 / NCTC 10774 / M26</strain>
    </source>
</reference>
<evidence type="ECO:0000313" key="1">
    <source>
        <dbReference type="EMBL" id="EFC89194.1"/>
    </source>
</evidence>
<dbReference type="eggNOG" id="ENOG502ZXEP">
    <property type="taxonomic scope" value="Bacteria"/>
</dbReference>